<name>A0A251VMA2_HELAN</name>
<dbReference type="Proteomes" id="UP000215914">
    <property type="component" value="Chromosome 1"/>
</dbReference>
<sequence length="67" mass="7755">MSFVTKYLRQKKKKKKENCRFDNLKHKSLGLGNGRKGTISEGRYSERGIYSSLHLIHTNTLSCNQKP</sequence>
<organism evidence="2 3">
    <name type="scientific">Helianthus annuus</name>
    <name type="common">Common sunflower</name>
    <dbReference type="NCBI Taxonomy" id="4232"/>
    <lineage>
        <taxon>Eukaryota</taxon>
        <taxon>Viridiplantae</taxon>
        <taxon>Streptophyta</taxon>
        <taxon>Embryophyta</taxon>
        <taxon>Tracheophyta</taxon>
        <taxon>Spermatophyta</taxon>
        <taxon>Magnoliopsida</taxon>
        <taxon>eudicotyledons</taxon>
        <taxon>Gunneridae</taxon>
        <taxon>Pentapetalae</taxon>
        <taxon>asterids</taxon>
        <taxon>campanulids</taxon>
        <taxon>Asterales</taxon>
        <taxon>Asteraceae</taxon>
        <taxon>Asteroideae</taxon>
        <taxon>Heliantheae alliance</taxon>
        <taxon>Heliantheae</taxon>
        <taxon>Helianthus</taxon>
    </lineage>
</organism>
<gene>
    <name evidence="2" type="ORF">HannXRQ_Chr01g0010551</name>
    <name evidence="1" type="ORF">HanXRQr2_Chr16g0740031</name>
</gene>
<accession>A0A251VMA2</accession>
<dbReference type="AlphaFoldDB" id="A0A251VMA2"/>
<reference evidence="2" key="2">
    <citation type="submission" date="2017-02" db="EMBL/GenBank/DDBJ databases">
        <title>Sunflower complete genome.</title>
        <authorList>
            <person name="Langlade N."/>
            <person name="Munos S."/>
        </authorList>
    </citation>
    <scope>NUCLEOTIDE SEQUENCE [LARGE SCALE GENOMIC DNA]</scope>
    <source>
        <tissue evidence="2">Leaves</tissue>
    </source>
</reference>
<protein>
    <submittedName>
        <fullName evidence="2">Uncharacterized protein</fullName>
    </submittedName>
</protein>
<dbReference type="InParanoid" id="A0A251VMA2"/>
<keyword evidence="3" id="KW-1185">Reference proteome</keyword>
<proteinExistence type="predicted"/>
<reference evidence="1" key="3">
    <citation type="submission" date="2020-06" db="EMBL/GenBank/DDBJ databases">
        <title>Helianthus annuus Genome sequencing and assembly Release 2.</title>
        <authorList>
            <person name="Gouzy J."/>
            <person name="Langlade N."/>
            <person name="Munos S."/>
        </authorList>
    </citation>
    <scope>NUCLEOTIDE SEQUENCE</scope>
    <source>
        <tissue evidence="1">Leaves</tissue>
    </source>
</reference>
<evidence type="ECO:0000313" key="3">
    <source>
        <dbReference type="Proteomes" id="UP000215914"/>
    </source>
</evidence>
<reference evidence="1 3" key="1">
    <citation type="journal article" date="2017" name="Nature">
        <title>The sunflower genome provides insights into oil metabolism, flowering and Asterid evolution.</title>
        <authorList>
            <person name="Badouin H."/>
            <person name="Gouzy J."/>
            <person name="Grassa C.J."/>
            <person name="Murat F."/>
            <person name="Staton S.E."/>
            <person name="Cottret L."/>
            <person name="Lelandais-Briere C."/>
            <person name="Owens G.L."/>
            <person name="Carrere S."/>
            <person name="Mayjonade B."/>
            <person name="Legrand L."/>
            <person name="Gill N."/>
            <person name="Kane N.C."/>
            <person name="Bowers J.E."/>
            <person name="Hubner S."/>
            <person name="Bellec A."/>
            <person name="Berard A."/>
            <person name="Berges H."/>
            <person name="Blanchet N."/>
            <person name="Boniface M.C."/>
            <person name="Brunel D."/>
            <person name="Catrice O."/>
            <person name="Chaidir N."/>
            <person name="Claudel C."/>
            <person name="Donnadieu C."/>
            <person name="Faraut T."/>
            <person name="Fievet G."/>
            <person name="Helmstetter N."/>
            <person name="King M."/>
            <person name="Knapp S.J."/>
            <person name="Lai Z."/>
            <person name="Le Paslier M.C."/>
            <person name="Lippi Y."/>
            <person name="Lorenzon L."/>
            <person name="Mandel J.R."/>
            <person name="Marage G."/>
            <person name="Marchand G."/>
            <person name="Marquand E."/>
            <person name="Bret-Mestries E."/>
            <person name="Morien E."/>
            <person name="Nambeesan S."/>
            <person name="Nguyen T."/>
            <person name="Pegot-Espagnet P."/>
            <person name="Pouilly N."/>
            <person name="Raftis F."/>
            <person name="Sallet E."/>
            <person name="Schiex T."/>
            <person name="Thomas J."/>
            <person name="Vandecasteele C."/>
            <person name="Vares D."/>
            <person name="Vear F."/>
            <person name="Vautrin S."/>
            <person name="Crespi M."/>
            <person name="Mangin B."/>
            <person name="Burke J.M."/>
            <person name="Salse J."/>
            <person name="Munos S."/>
            <person name="Vincourt P."/>
            <person name="Rieseberg L.H."/>
            <person name="Langlade N.B."/>
        </authorList>
    </citation>
    <scope>NUCLEOTIDE SEQUENCE [LARGE SCALE GENOMIC DNA]</scope>
    <source>
        <strain evidence="3">cv. SF193</strain>
        <tissue evidence="1">Leaves</tissue>
    </source>
</reference>
<dbReference type="EMBL" id="MNCJ02000331">
    <property type="protein sequence ID" value="KAF5759338.1"/>
    <property type="molecule type" value="Genomic_DNA"/>
</dbReference>
<dbReference type="Gramene" id="mRNA:HanXRQr2_Chr16g0740031">
    <property type="protein sequence ID" value="CDS:HanXRQr2_Chr16g0740031.1"/>
    <property type="gene ID" value="HanXRQr2_Chr16g0740031"/>
</dbReference>
<evidence type="ECO:0000313" key="2">
    <source>
        <dbReference type="EMBL" id="OTG36710.1"/>
    </source>
</evidence>
<dbReference type="EMBL" id="CM007890">
    <property type="protein sequence ID" value="OTG36710.1"/>
    <property type="molecule type" value="Genomic_DNA"/>
</dbReference>
<evidence type="ECO:0000313" key="1">
    <source>
        <dbReference type="EMBL" id="KAF5759338.1"/>
    </source>
</evidence>